<proteinExistence type="predicted"/>
<organism evidence="2 3">
    <name type="scientific">Eumeta variegata</name>
    <name type="common">Bagworm moth</name>
    <name type="synonym">Eumeta japonica</name>
    <dbReference type="NCBI Taxonomy" id="151549"/>
    <lineage>
        <taxon>Eukaryota</taxon>
        <taxon>Metazoa</taxon>
        <taxon>Ecdysozoa</taxon>
        <taxon>Arthropoda</taxon>
        <taxon>Hexapoda</taxon>
        <taxon>Insecta</taxon>
        <taxon>Pterygota</taxon>
        <taxon>Neoptera</taxon>
        <taxon>Endopterygota</taxon>
        <taxon>Lepidoptera</taxon>
        <taxon>Glossata</taxon>
        <taxon>Ditrysia</taxon>
        <taxon>Tineoidea</taxon>
        <taxon>Psychidae</taxon>
        <taxon>Oiketicinae</taxon>
        <taxon>Eumeta</taxon>
    </lineage>
</organism>
<accession>A0A4C1SI09</accession>
<dbReference type="OrthoDB" id="8195282at2759"/>
<keyword evidence="1" id="KW-0732">Signal</keyword>
<sequence>MAGFQCLLLVVLWCLTNATPKHSPLFIAYGRGYPDEYYIKLGTLQDHPRYAFNYGVADHSTGDVKSQHETRDGDVVKVITARNNRNMRMRIVAILFYCCRWETVISHNPGSAKVYDFSCEE</sequence>
<protein>
    <submittedName>
        <fullName evidence="2">Pupal cuticle protein Edg-84A</fullName>
    </submittedName>
</protein>
<feature type="chain" id="PRO_5020032001" evidence="1">
    <location>
        <begin position="19"/>
        <end position="121"/>
    </location>
</feature>
<feature type="signal peptide" evidence="1">
    <location>
        <begin position="1"/>
        <end position="18"/>
    </location>
</feature>
<evidence type="ECO:0000256" key="1">
    <source>
        <dbReference type="SAM" id="SignalP"/>
    </source>
</evidence>
<comment type="caution">
    <text evidence="2">The sequence shown here is derived from an EMBL/GenBank/DDBJ whole genome shotgun (WGS) entry which is preliminary data.</text>
</comment>
<dbReference type="EMBL" id="BGZK01007003">
    <property type="protein sequence ID" value="GBP01789.1"/>
    <property type="molecule type" value="Genomic_DNA"/>
</dbReference>
<dbReference type="Proteomes" id="UP000299102">
    <property type="component" value="Unassembled WGS sequence"/>
</dbReference>
<dbReference type="STRING" id="151549.A0A4C1SI09"/>
<dbReference type="AlphaFoldDB" id="A0A4C1SI09"/>
<name>A0A4C1SI09_EUMVA</name>
<evidence type="ECO:0000313" key="3">
    <source>
        <dbReference type="Proteomes" id="UP000299102"/>
    </source>
</evidence>
<evidence type="ECO:0000313" key="2">
    <source>
        <dbReference type="EMBL" id="GBP01789.1"/>
    </source>
</evidence>
<keyword evidence="3" id="KW-1185">Reference proteome</keyword>
<gene>
    <name evidence="2" type="primary">Edg84A</name>
    <name evidence="2" type="ORF">EVAR_71521_1</name>
</gene>
<reference evidence="2 3" key="1">
    <citation type="journal article" date="2019" name="Commun. Biol.">
        <title>The bagworm genome reveals a unique fibroin gene that provides high tensile strength.</title>
        <authorList>
            <person name="Kono N."/>
            <person name="Nakamura H."/>
            <person name="Ohtoshi R."/>
            <person name="Tomita M."/>
            <person name="Numata K."/>
            <person name="Arakawa K."/>
        </authorList>
    </citation>
    <scope>NUCLEOTIDE SEQUENCE [LARGE SCALE GENOMIC DNA]</scope>
</reference>